<dbReference type="AlphaFoldDB" id="M1CY79"/>
<evidence type="ECO:0000313" key="1">
    <source>
        <dbReference type="EnsemblPlants" id="PGSC0003DMT400077328"/>
    </source>
</evidence>
<accession>M1CY79</accession>
<name>M1CY79_SOLTU</name>
<dbReference type="Proteomes" id="UP000011115">
    <property type="component" value="Unassembled WGS sequence"/>
</dbReference>
<protein>
    <submittedName>
        <fullName evidence="1">Uncharacterized protein</fullName>
    </submittedName>
</protein>
<dbReference type="HOGENOM" id="CLU_3091123_0_0_1"/>
<dbReference type="PaxDb" id="4113-PGSC0003DMT400077328"/>
<reference evidence="2" key="1">
    <citation type="journal article" date="2011" name="Nature">
        <title>Genome sequence and analysis of the tuber crop potato.</title>
        <authorList>
            <consortium name="The Potato Genome Sequencing Consortium"/>
        </authorList>
    </citation>
    <scope>NUCLEOTIDE SEQUENCE [LARGE SCALE GENOMIC DNA]</scope>
    <source>
        <strain evidence="2">cv. DM1-3 516 R44</strain>
    </source>
</reference>
<proteinExistence type="predicted"/>
<dbReference type="Gramene" id="PGSC0003DMT400077328">
    <property type="protein sequence ID" value="PGSC0003DMT400077328"/>
    <property type="gene ID" value="PGSC0003DMG400030076"/>
</dbReference>
<reference evidence="1" key="2">
    <citation type="submission" date="2015-06" db="UniProtKB">
        <authorList>
            <consortium name="EnsemblPlants"/>
        </authorList>
    </citation>
    <scope>IDENTIFICATION</scope>
    <source>
        <strain evidence="1">DM1-3 516 R44</strain>
    </source>
</reference>
<keyword evidence="2" id="KW-1185">Reference proteome</keyword>
<dbReference type="EnsemblPlants" id="PGSC0003DMT400077328">
    <property type="protein sequence ID" value="PGSC0003DMT400077328"/>
    <property type="gene ID" value="PGSC0003DMG400030076"/>
</dbReference>
<evidence type="ECO:0000313" key="2">
    <source>
        <dbReference type="Proteomes" id="UP000011115"/>
    </source>
</evidence>
<dbReference type="InParanoid" id="M1CY79"/>
<organism evidence="1 2">
    <name type="scientific">Solanum tuberosum</name>
    <name type="common">Potato</name>
    <dbReference type="NCBI Taxonomy" id="4113"/>
    <lineage>
        <taxon>Eukaryota</taxon>
        <taxon>Viridiplantae</taxon>
        <taxon>Streptophyta</taxon>
        <taxon>Embryophyta</taxon>
        <taxon>Tracheophyta</taxon>
        <taxon>Spermatophyta</taxon>
        <taxon>Magnoliopsida</taxon>
        <taxon>eudicotyledons</taxon>
        <taxon>Gunneridae</taxon>
        <taxon>Pentapetalae</taxon>
        <taxon>asterids</taxon>
        <taxon>lamiids</taxon>
        <taxon>Solanales</taxon>
        <taxon>Solanaceae</taxon>
        <taxon>Solanoideae</taxon>
        <taxon>Solaneae</taxon>
        <taxon>Solanum</taxon>
    </lineage>
</organism>
<sequence>MNIASFVSRKQDQPLTSFRENLTWIPSYIPCLIKGHGGDSYGCDGIKNLNSS</sequence>